<dbReference type="InterPro" id="IPR000515">
    <property type="entry name" value="MetI-like"/>
</dbReference>
<dbReference type="EMBL" id="FOSJ01000042">
    <property type="protein sequence ID" value="SFK50309.1"/>
    <property type="molecule type" value="Genomic_DNA"/>
</dbReference>
<feature type="transmembrane region" description="Helical" evidence="9">
    <location>
        <begin position="63"/>
        <end position="96"/>
    </location>
</feature>
<dbReference type="Pfam" id="PF00528">
    <property type="entry name" value="BPD_transp_1"/>
    <property type="match status" value="1"/>
</dbReference>
<dbReference type="Gene3D" id="1.10.3720.10">
    <property type="entry name" value="MetI-like"/>
    <property type="match status" value="1"/>
</dbReference>
<dbReference type="NCBIfam" id="TIGR02138">
    <property type="entry name" value="phosphate_pstC"/>
    <property type="match status" value="1"/>
</dbReference>
<feature type="transmembrane region" description="Helical" evidence="9">
    <location>
        <begin position="257"/>
        <end position="279"/>
    </location>
</feature>
<evidence type="ECO:0000256" key="3">
    <source>
        <dbReference type="ARBA" id="ARBA00022448"/>
    </source>
</evidence>
<evidence type="ECO:0000256" key="9">
    <source>
        <dbReference type="RuleBase" id="RU363032"/>
    </source>
</evidence>
<reference evidence="13" key="1">
    <citation type="submission" date="2016-10" db="EMBL/GenBank/DDBJ databases">
        <authorList>
            <person name="Varghese N."/>
            <person name="Submissions S."/>
        </authorList>
    </citation>
    <scope>NUCLEOTIDE SEQUENCE [LARGE SCALE GENOMIC DNA]</scope>
    <source>
        <strain evidence="13">DSM 16108</strain>
    </source>
</reference>
<organism evidence="12 13">
    <name type="scientific">Marinilactibacillus piezotolerans</name>
    <dbReference type="NCBI Taxonomy" id="258723"/>
    <lineage>
        <taxon>Bacteria</taxon>
        <taxon>Bacillati</taxon>
        <taxon>Bacillota</taxon>
        <taxon>Bacilli</taxon>
        <taxon>Lactobacillales</taxon>
        <taxon>Carnobacteriaceae</taxon>
        <taxon>Marinilactibacillus</taxon>
    </lineage>
</organism>
<keyword evidence="8 9" id="KW-0472">Membrane</keyword>
<feature type="transmembrane region" description="Helical" evidence="9">
    <location>
        <begin position="108"/>
        <end position="128"/>
    </location>
</feature>
<comment type="caution">
    <text evidence="10">Lacks conserved residue(s) required for the propagation of feature annotation.</text>
</comment>
<keyword evidence="7 9" id="KW-1133">Transmembrane helix</keyword>
<sequence>MKNSKEMVMKGIFFLSACFSIVALLLIVIFIFANGVPFMLDYGFFNFIFGMEWTPTNAPASYGIFPMIIGSIYVTIGAAVVGVPIGVLTAIFMAEFCPSFLYKILKPAVNLMAAIPSIVYGFFALQVFTPLIRQYFGGNGYSVLTASILLGIMILPTVISLSESALRAVPRTYYTGSVALGATHERSIFRVLLPAAKSGIISSIILGIGRAIGETMAVVLIAGNQAIIPDSLLSGVRTLTTNIVIEMAYATGEHREALIATAVVLFGFILLINSIFLYFKNKEAK</sequence>
<dbReference type="CDD" id="cd06261">
    <property type="entry name" value="TM_PBP2"/>
    <property type="match status" value="1"/>
</dbReference>
<evidence type="ECO:0000256" key="2">
    <source>
        <dbReference type="ARBA" id="ARBA00007069"/>
    </source>
</evidence>
<evidence type="ECO:0000256" key="5">
    <source>
        <dbReference type="ARBA" id="ARBA00022592"/>
    </source>
</evidence>
<accession>A0A1I4A3H7</accession>
<evidence type="ECO:0000256" key="1">
    <source>
        <dbReference type="ARBA" id="ARBA00004651"/>
    </source>
</evidence>
<dbReference type="PANTHER" id="PTHR30425:SF1">
    <property type="entry name" value="PHOSPHATE TRANSPORT SYSTEM PERMEASE PROTEIN PSTC"/>
    <property type="match status" value="1"/>
</dbReference>
<evidence type="ECO:0000256" key="10">
    <source>
        <dbReference type="RuleBase" id="RU363054"/>
    </source>
</evidence>
<keyword evidence="4 10" id="KW-1003">Cell membrane</keyword>
<comment type="function">
    <text evidence="10">Part of the binding-protein-dependent transport system for phosphate; probably responsible for the translocation of the substrate across the membrane.</text>
</comment>
<feature type="domain" description="ABC transmembrane type-1" evidence="11">
    <location>
        <begin position="68"/>
        <end position="276"/>
    </location>
</feature>
<comment type="subcellular location">
    <subcellularLocation>
        <location evidence="1 9">Cell membrane</location>
        <topology evidence="1 9">Multi-pass membrane protein</topology>
    </subcellularLocation>
</comment>
<proteinExistence type="inferred from homology"/>
<evidence type="ECO:0000256" key="8">
    <source>
        <dbReference type="ARBA" id="ARBA00023136"/>
    </source>
</evidence>
<evidence type="ECO:0000256" key="7">
    <source>
        <dbReference type="ARBA" id="ARBA00022989"/>
    </source>
</evidence>
<evidence type="ECO:0000313" key="12">
    <source>
        <dbReference type="EMBL" id="SFK50309.1"/>
    </source>
</evidence>
<dbReference type="AlphaFoldDB" id="A0A1I4A3H7"/>
<dbReference type="InterPro" id="IPR051124">
    <property type="entry name" value="Phosphate_Transport_Permease"/>
</dbReference>
<dbReference type="PANTHER" id="PTHR30425">
    <property type="entry name" value="PHOSPHATE TRANSPORT SYSTEM PERMEASE PROTEIN PST"/>
    <property type="match status" value="1"/>
</dbReference>
<keyword evidence="3 9" id="KW-0813">Transport</keyword>
<evidence type="ECO:0000259" key="11">
    <source>
        <dbReference type="PROSITE" id="PS50928"/>
    </source>
</evidence>
<dbReference type="GO" id="GO:0005886">
    <property type="term" value="C:plasma membrane"/>
    <property type="evidence" value="ECO:0007669"/>
    <property type="project" value="UniProtKB-SubCell"/>
</dbReference>
<dbReference type="STRING" id="258723.GCA_900169305_00975"/>
<evidence type="ECO:0000256" key="6">
    <source>
        <dbReference type="ARBA" id="ARBA00022692"/>
    </source>
</evidence>
<evidence type="ECO:0000256" key="4">
    <source>
        <dbReference type="ARBA" id="ARBA00022475"/>
    </source>
</evidence>
<feature type="transmembrane region" description="Helical" evidence="9">
    <location>
        <begin position="140"/>
        <end position="161"/>
    </location>
</feature>
<feature type="transmembrane region" description="Helical" evidence="9">
    <location>
        <begin position="12"/>
        <end position="33"/>
    </location>
</feature>
<dbReference type="InterPro" id="IPR035906">
    <property type="entry name" value="MetI-like_sf"/>
</dbReference>
<keyword evidence="5 10" id="KW-0592">Phosphate transport</keyword>
<dbReference type="InterPro" id="IPR011864">
    <property type="entry name" value="Phosphate_PstC"/>
</dbReference>
<dbReference type="GO" id="GO:0005315">
    <property type="term" value="F:phosphate transmembrane transporter activity"/>
    <property type="evidence" value="ECO:0007669"/>
    <property type="project" value="InterPro"/>
</dbReference>
<gene>
    <name evidence="12" type="ORF">SAMN04488569_104215</name>
</gene>
<comment type="similarity">
    <text evidence="2 10">Belongs to the binding-protein-dependent transport system permease family. CysTW subfamily.</text>
</comment>
<dbReference type="Proteomes" id="UP000199589">
    <property type="component" value="Unassembled WGS sequence"/>
</dbReference>
<keyword evidence="6 9" id="KW-0812">Transmembrane</keyword>
<protein>
    <recommendedName>
        <fullName evidence="10">Phosphate transport system permease protein</fullName>
    </recommendedName>
</protein>
<keyword evidence="13" id="KW-1185">Reference proteome</keyword>
<dbReference type="GO" id="GO:0006817">
    <property type="term" value="P:phosphate ion transport"/>
    <property type="evidence" value="ECO:0007669"/>
    <property type="project" value="UniProtKB-KW"/>
</dbReference>
<dbReference type="PROSITE" id="PS50928">
    <property type="entry name" value="ABC_TM1"/>
    <property type="match status" value="1"/>
</dbReference>
<name>A0A1I4A3H7_9LACT</name>
<evidence type="ECO:0000313" key="13">
    <source>
        <dbReference type="Proteomes" id="UP000199589"/>
    </source>
</evidence>
<dbReference type="SUPFAM" id="SSF161098">
    <property type="entry name" value="MetI-like"/>
    <property type="match status" value="1"/>
</dbReference>